<feature type="domain" description="DUF637" evidence="2">
    <location>
        <begin position="380"/>
        <end position="528"/>
    </location>
</feature>
<gene>
    <name evidence="3" type="ORF">SAMN05216605_1421</name>
</gene>
<accession>A0A1G8ULP2</accession>
<reference evidence="4" key="1">
    <citation type="submission" date="2016-10" db="EMBL/GenBank/DDBJ databases">
        <authorList>
            <person name="Varghese N."/>
            <person name="Submissions S."/>
        </authorList>
    </citation>
    <scope>NUCLEOTIDE SEQUENCE [LARGE SCALE GENOMIC DNA]</scope>
    <source>
        <strain evidence="4">ATCC 700689</strain>
    </source>
</reference>
<evidence type="ECO:0000256" key="1">
    <source>
        <dbReference type="SAM" id="MobiDB-lite"/>
    </source>
</evidence>
<keyword evidence="4" id="KW-1185">Reference proteome</keyword>
<organism evidence="3 4">
    <name type="scientific">Pseudomonas abietaniphila</name>
    <dbReference type="NCBI Taxonomy" id="89065"/>
    <lineage>
        <taxon>Bacteria</taxon>
        <taxon>Pseudomonadati</taxon>
        <taxon>Pseudomonadota</taxon>
        <taxon>Gammaproteobacteria</taxon>
        <taxon>Pseudomonadales</taxon>
        <taxon>Pseudomonadaceae</taxon>
        <taxon>Pseudomonas</taxon>
    </lineage>
</organism>
<name>A0A1G8ULP2_9PSED</name>
<dbReference type="GO" id="GO:0003824">
    <property type="term" value="F:catalytic activity"/>
    <property type="evidence" value="ECO:0007669"/>
    <property type="project" value="UniProtKB-ARBA"/>
</dbReference>
<evidence type="ECO:0000259" key="2">
    <source>
        <dbReference type="Pfam" id="PF04830"/>
    </source>
</evidence>
<dbReference type="InterPro" id="IPR006915">
    <property type="entry name" value="DUF637_hemagglutn_put"/>
</dbReference>
<dbReference type="Proteomes" id="UP000182894">
    <property type="component" value="Unassembled WGS sequence"/>
</dbReference>
<feature type="region of interest" description="Disordered" evidence="1">
    <location>
        <begin position="246"/>
        <end position="265"/>
    </location>
</feature>
<dbReference type="InterPro" id="IPR025157">
    <property type="entry name" value="Hemagglutinin_rpt"/>
</dbReference>
<dbReference type="EMBL" id="FNCO01000042">
    <property type="protein sequence ID" value="SDJ54691.1"/>
    <property type="molecule type" value="Genomic_DNA"/>
</dbReference>
<sequence length="559" mass="56902">SAGRDLNNIGSTLQSGRDLTLNAGRDVNIASTQVTNSLVLDSKHNSSDITQIGATVSAGRDLSVQAGRDVNAIASQIDAKRDIAIAATENVTISSAADEDHFLSKSKKLTIQEDHVSQVATDIKAGGSVAVSAGQNLAVISSRITAGEEAYLVAGDKLDILAAQDSDYSLYDKKKKGSFGAKKTKRDEVTQVTHIGSEITSGGNMMLVSGGDQHYQVAKLDSGKDLTLNSGGGILFEGVKDLHQESHEKSNSNAAWNSMSGKGSTDETLRQSELIANGNLVINAVAGVHIDVKQVNQQTVSEAIDAMVKADPALTWLKDAEKRGDVDWRLVQEIHQSFRYSNSGLGVAAQIAIAILMAAVVGPAAAGMVGAGTGAGAAMVGAVAAGAATNATISAVNNRGDLGAVFKDVTSSSAVKGYLTSAATAGFASSALGYNPSKLNFDFASAQKVIGSITANAFVNTVINGGSFADNLGSAASGAAVSIGGAIAASGIGDMHLDSSLQKIAFHAGLGGLFAAAMGGDFKTGALAGGANEALVDYLADKLIPTGLDPASQEYQQGD</sequence>
<evidence type="ECO:0000313" key="4">
    <source>
        <dbReference type="Proteomes" id="UP000182894"/>
    </source>
</evidence>
<dbReference type="AlphaFoldDB" id="A0A1G8ULP2"/>
<proteinExistence type="predicted"/>
<feature type="non-terminal residue" evidence="3">
    <location>
        <position position="1"/>
    </location>
</feature>
<feature type="compositionally biased region" description="Polar residues" evidence="1">
    <location>
        <begin position="251"/>
        <end position="263"/>
    </location>
</feature>
<evidence type="ECO:0000313" key="3">
    <source>
        <dbReference type="EMBL" id="SDJ54691.1"/>
    </source>
</evidence>
<protein>
    <submittedName>
        <fullName evidence="3">Filamentous hemagglutinin</fullName>
    </submittedName>
</protein>
<dbReference type="Pfam" id="PF04830">
    <property type="entry name" value="DUF637"/>
    <property type="match status" value="1"/>
</dbReference>
<dbReference type="STRING" id="89065.SAMN05216605_1421"/>
<dbReference type="Pfam" id="PF13332">
    <property type="entry name" value="Fil_haemagg_2"/>
    <property type="match status" value="3"/>
</dbReference>